<comment type="similarity">
    <text evidence="1">Belongs to the IST1 family.</text>
</comment>
<proteinExistence type="inferred from homology"/>
<reference evidence="2" key="1">
    <citation type="submission" date="2018-01" db="EMBL/GenBank/DDBJ databases">
        <authorList>
            <person name="Mao J.F."/>
        </authorList>
    </citation>
    <scope>NUCLEOTIDE SEQUENCE</scope>
    <source>
        <strain evidence="2">Huo1</strain>
        <tissue evidence="2">Leaf</tissue>
    </source>
</reference>
<dbReference type="Gene3D" id="1.20.1260.60">
    <property type="entry name" value="Vacuolar protein sorting-associated protein Ist1"/>
    <property type="match status" value="1"/>
</dbReference>
<comment type="caution">
    <text evidence="2">The sequence shown here is derived from an EMBL/GenBank/DDBJ whole genome shotgun (WGS) entry which is preliminary data.</text>
</comment>
<name>A0A8X8ZPL2_SALSN</name>
<dbReference type="Proteomes" id="UP000298416">
    <property type="component" value="Unassembled WGS sequence"/>
</dbReference>
<dbReference type="GO" id="GO:0015031">
    <property type="term" value="P:protein transport"/>
    <property type="evidence" value="ECO:0007669"/>
    <property type="project" value="InterPro"/>
</dbReference>
<dbReference type="InterPro" id="IPR042277">
    <property type="entry name" value="IST1-like"/>
</dbReference>
<dbReference type="Pfam" id="PF03398">
    <property type="entry name" value="Ist1"/>
    <property type="match status" value="1"/>
</dbReference>
<accession>A0A8X8ZPL2</accession>
<dbReference type="PANTHER" id="PTHR12161">
    <property type="entry name" value="IST1 FAMILY MEMBER"/>
    <property type="match status" value="1"/>
</dbReference>
<dbReference type="PANTHER" id="PTHR12161:SF55">
    <property type="entry name" value="REGULATOR OF VPS4 ACTIVITY IN THE MVB PATHWAY PROTEIN"/>
    <property type="match status" value="1"/>
</dbReference>
<sequence>MWRFLNGDDPSDVVSSPRYFTIKGEESDLKIAISLSSASTCDGKAVAKLTDLTAKMLPVAVLTAALTDPSHYLKHTFLSKKKSCQAPPPTAGRRPSLWVSPSSVALSTRPNGKTSAKMAVARIKLLRNKREVVIRQIRRDIALLLESGQDATARIRVEHVIREQNIMAANELIELFCDLIVARLSIIAKQRECPPDLKEGISSLIFAGPRCSELPELLAIRDIFQKKYGKDFVSAATDLRPNAGVNRLLIEKLSVKTPSGEVKLKVLKEIAKEYQVQWDTTESEEELLKPPEERQQGNVMNFQDVASAAGVAAEKALAGAEAAAVLWSIKFKPTPPAEYSTIDDQSEDERTTIQTIGLQSARLHKFQCGVCTPSCLTTMHWLLVLKH</sequence>
<keyword evidence="3" id="KW-1185">Reference proteome</keyword>
<dbReference type="FunFam" id="1.20.1260.60:FF:000003">
    <property type="entry name" value="IST1-like protein isoform A"/>
    <property type="match status" value="1"/>
</dbReference>
<evidence type="ECO:0000313" key="3">
    <source>
        <dbReference type="Proteomes" id="UP000298416"/>
    </source>
</evidence>
<protein>
    <recommendedName>
        <fullName evidence="4">IST1-like protein</fullName>
    </recommendedName>
</protein>
<gene>
    <name evidence="2" type="ORF">SASPL_125161</name>
</gene>
<organism evidence="2">
    <name type="scientific">Salvia splendens</name>
    <name type="common">Scarlet sage</name>
    <dbReference type="NCBI Taxonomy" id="180675"/>
    <lineage>
        <taxon>Eukaryota</taxon>
        <taxon>Viridiplantae</taxon>
        <taxon>Streptophyta</taxon>
        <taxon>Embryophyta</taxon>
        <taxon>Tracheophyta</taxon>
        <taxon>Spermatophyta</taxon>
        <taxon>Magnoliopsida</taxon>
        <taxon>eudicotyledons</taxon>
        <taxon>Gunneridae</taxon>
        <taxon>Pentapetalae</taxon>
        <taxon>asterids</taxon>
        <taxon>lamiids</taxon>
        <taxon>Lamiales</taxon>
        <taxon>Lamiaceae</taxon>
        <taxon>Nepetoideae</taxon>
        <taxon>Mentheae</taxon>
        <taxon>Salviinae</taxon>
        <taxon>Salvia</taxon>
        <taxon>Salvia subgen. Calosphace</taxon>
        <taxon>core Calosphace</taxon>
    </lineage>
</organism>
<evidence type="ECO:0008006" key="4">
    <source>
        <dbReference type="Google" id="ProtNLM"/>
    </source>
</evidence>
<dbReference type="AlphaFoldDB" id="A0A8X8ZPL2"/>
<dbReference type="InterPro" id="IPR005061">
    <property type="entry name" value="Ist1"/>
</dbReference>
<evidence type="ECO:0000256" key="1">
    <source>
        <dbReference type="ARBA" id="ARBA00005536"/>
    </source>
</evidence>
<dbReference type="EMBL" id="PNBA02000009">
    <property type="protein sequence ID" value="KAG6412482.1"/>
    <property type="molecule type" value="Genomic_DNA"/>
</dbReference>
<evidence type="ECO:0000313" key="2">
    <source>
        <dbReference type="EMBL" id="KAG6412482.1"/>
    </source>
</evidence>
<reference evidence="2" key="2">
    <citation type="submission" date="2020-08" db="EMBL/GenBank/DDBJ databases">
        <title>Plant Genome Project.</title>
        <authorList>
            <person name="Zhang R.-G."/>
        </authorList>
    </citation>
    <scope>NUCLEOTIDE SEQUENCE</scope>
    <source>
        <strain evidence="2">Huo1</strain>
        <tissue evidence="2">Leaf</tissue>
    </source>
</reference>